<organism evidence="1">
    <name type="scientific">marine metagenome</name>
    <dbReference type="NCBI Taxonomy" id="408172"/>
    <lineage>
        <taxon>unclassified sequences</taxon>
        <taxon>metagenomes</taxon>
        <taxon>ecological metagenomes</taxon>
    </lineage>
</organism>
<gene>
    <name evidence="1" type="ORF">METZ01_LOCUS198174</name>
</gene>
<dbReference type="AlphaFoldDB" id="A0A382E3S6"/>
<sequence length="29" mass="3396">WPKQPFAEIYVKMAPTVPTINEFSLYIIV</sequence>
<protein>
    <submittedName>
        <fullName evidence="1">Uncharacterized protein</fullName>
    </submittedName>
</protein>
<dbReference type="EMBL" id="UINC01042543">
    <property type="protein sequence ID" value="SVB45320.1"/>
    <property type="molecule type" value="Genomic_DNA"/>
</dbReference>
<feature type="non-terminal residue" evidence="1">
    <location>
        <position position="1"/>
    </location>
</feature>
<accession>A0A382E3S6</accession>
<proteinExistence type="predicted"/>
<evidence type="ECO:0000313" key="1">
    <source>
        <dbReference type="EMBL" id="SVB45320.1"/>
    </source>
</evidence>
<name>A0A382E3S6_9ZZZZ</name>
<reference evidence="1" key="1">
    <citation type="submission" date="2018-05" db="EMBL/GenBank/DDBJ databases">
        <authorList>
            <person name="Lanie J.A."/>
            <person name="Ng W.-L."/>
            <person name="Kazmierczak K.M."/>
            <person name="Andrzejewski T.M."/>
            <person name="Davidsen T.M."/>
            <person name="Wayne K.J."/>
            <person name="Tettelin H."/>
            <person name="Glass J.I."/>
            <person name="Rusch D."/>
            <person name="Podicherti R."/>
            <person name="Tsui H.-C.T."/>
            <person name="Winkler M.E."/>
        </authorList>
    </citation>
    <scope>NUCLEOTIDE SEQUENCE</scope>
</reference>